<dbReference type="GO" id="GO:0003700">
    <property type="term" value="F:DNA-binding transcription factor activity"/>
    <property type="evidence" value="ECO:0007669"/>
    <property type="project" value="InterPro"/>
</dbReference>
<protein>
    <submittedName>
        <fullName evidence="5">MarR family Transcriptional regulator</fullName>
    </submittedName>
</protein>
<dbReference type="STRING" id="100884.GCA_000269565_01796"/>
<keyword evidence="3" id="KW-0804">Transcription</keyword>
<dbReference type="PROSITE" id="PS01117">
    <property type="entry name" value="HTH_MARR_1"/>
    <property type="match status" value="1"/>
</dbReference>
<dbReference type="Pfam" id="PF01047">
    <property type="entry name" value="MarR"/>
    <property type="match status" value="1"/>
</dbReference>
<keyword evidence="6" id="KW-1185">Reference proteome</keyword>
<dbReference type="GO" id="GO:0003677">
    <property type="term" value="F:DNA binding"/>
    <property type="evidence" value="ECO:0007669"/>
    <property type="project" value="UniProtKB-KW"/>
</dbReference>
<dbReference type="RefSeq" id="WP_008790675.1">
    <property type="nucleotide sequence ID" value="NZ_AKCB01000001.1"/>
</dbReference>
<name>E7GFQ0_9FIRM</name>
<dbReference type="InterPro" id="IPR036390">
    <property type="entry name" value="WH_DNA-bd_sf"/>
</dbReference>
<dbReference type="InterPro" id="IPR052067">
    <property type="entry name" value="Metal_resp_HTH_trans_reg"/>
</dbReference>
<dbReference type="Gene3D" id="1.10.10.10">
    <property type="entry name" value="Winged helix-like DNA-binding domain superfamily/Winged helix DNA-binding domain"/>
    <property type="match status" value="1"/>
</dbReference>
<organism evidence="5 6">
    <name type="scientific">Coprobacillus cateniformis</name>
    <dbReference type="NCBI Taxonomy" id="100884"/>
    <lineage>
        <taxon>Bacteria</taxon>
        <taxon>Bacillati</taxon>
        <taxon>Bacillota</taxon>
        <taxon>Erysipelotrichia</taxon>
        <taxon>Erysipelotrichales</taxon>
        <taxon>Coprobacillaceae</taxon>
        <taxon>Coprobacillus</taxon>
    </lineage>
</organism>
<dbReference type="eggNOG" id="COG1846">
    <property type="taxonomic scope" value="Bacteria"/>
</dbReference>
<evidence type="ECO:0000256" key="1">
    <source>
        <dbReference type="ARBA" id="ARBA00023015"/>
    </source>
</evidence>
<dbReference type="HOGENOM" id="CLU_083287_11_2_9"/>
<dbReference type="InterPro" id="IPR000835">
    <property type="entry name" value="HTH_MarR-typ"/>
</dbReference>
<evidence type="ECO:0000259" key="4">
    <source>
        <dbReference type="SMART" id="SM00347"/>
    </source>
</evidence>
<comment type="caution">
    <text evidence="5">The sequence shown here is derived from an EMBL/GenBank/DDBJ whole genome shotgun (WGS) entry which is preliminary data.</text>
</comment>
<evidence type="ECO:0000256" key="3">
    <source>
        <dbReference type="ARBA" id="ARBA00023163"/>
    </source>
</evidence>
<dbReference type="InterPro" id="IPR036388">
    <property type="entry name" value="WH-like_DNA-bd_sf"/>
</dbReference>
<keyword evidence="1" id="KW-0805">Transcription regulation</keyword>
<sequence>MHQDLLDLFAEQLEKQDQLSKLTESEFLHQYGYSDVHSIDFIGNHKDANITQLSLHLKMTRGAASKIVKRLLKQELIEMYTKETNKKEKYYCLTRKGKKIFKEHQKRHKLWVKRDTEFFKRYPVIELQYVKEFMKDYNQYLEEQIKSIEK</sequence>
<gene>
    <name evidence="5" type="ORF">HMPREF9488_03593</name>
</gene>
<feature type="domain" description="HTH marR-type" evidence="4">
    <location>
        <begin position="26"/>
        <end position="124"/>
    </location>
</feature>
<evidence type="ECO:0000313" key="6">
    <source>
        <dbReference type="Proteomes" id="UP000003157"/>
    </source>
</evidence>
<evidence type="ECO:0000313" key="5">
    <source>
        <dbReference type="EMBL" id="EFW03114.1"/>
    </source>
</evidence>
<proteinExistence type="predicted"/>
<dbReference type="InterPro" id="IPR023187">
    <property type="entry name" value="Tscrpt_reg_MarR-type_CS"/>
</dbReference>
<keyword evidence="2" id="KW-0238">DNA-binding</keyword>
<dbReference type="PANTHER" id="PTHR35790:SF4">
    <property type="entry name" value="HTH-TYPE TRANSCRIPTIONAL REGULATOR PCHR"/>
    <property type="match status" value="1"/>
</dbReference>
<dbReference type="OrthoDB" id="5358347at2"/>
<dbReference type="Proteomes" id="UP000003157">
    <property type="component" value="Unassembled WGS sequence"/>
</dbReference>
<dbReference type="PANTHER" id="PTHR35790">
    <property type="entry name" value="HTH-TYPE TRANSCRIPTIONAL REGULATOR PCHR"/>
    <property type="match status" value="1"/>
</dbReference>
<dbReference type="SUPFAM" id="SSF46785">
    <property type="entry name" value="Winged helix' DNA-binding domain"/>
    <property type="match status" value="1"/>
</dbReference>
<dbReference type="GeneID" id="78229660"/>
<dbReference type="SMART" id="SM00347">
    <property type="entry name" value="HTH_MARR"/>
    <property type="match status" value="1"/>
</dbReference>
<dbReference type="AlphaFoldDB" id="E7GFQ0"/>
<evidence type="ECO:0000256" key="2">
    <source>
        <dbReference type="ARBA" id="ARBA00023125"/>
    </source>
</evidence>
<dbReference type="EMBL" id="ADKX01000051">
    <property type="protein sequence ID" value="EFW03114.1"/>
    <property type="molecule type" value="Genomic_DNA"/>
</dbReference>
<accession>E7GFQ0</accession>
<reference evidence="5 6" key="1">
    <citation type="submission" date="2010-12" db="EMBL/GenBank/DDBJ databases">
        <title>The Genome Sequence of Coprobacillus sp. strain 29_1.</title>
        <authorList>
            <consortium name="The Broad Institute Genome Sequencing Platform"/>
            <person name="Earl A."/>
            <person name="Ward D."/>
            <person name="Feldgarden M."/>
            <person name="Gevers D."/>
            <person name="Daigneault M."/>
            <person name="Sibley C.D."/>
            <person name="White A."/>
            <person name="Strauss J."/>
            <person name="Allen-Vercoe E."/>
            <person name="Young S.K."/>
            <person name="Zeng Q."/>
            <person name="Gargeya S."/>
            <person name="Fitzgerald M."/>
            <person name="Haas B."/>
            <person name="Abouelleil A."/>
            <person name="Alvarado L."/>
            <person name="Arachchi H.M."/>
            <person name="Berlin A."/>
            <person name="Brown A."/>
            <person name="Chapman S.B."/>
            <person name="Chen Z."/>
            <person name="Dunbar C."/>
            <person name="Freedman E."/>
            <person name="Gearin G."/>
            <person name="Gellesch M."/>
            <person name="Goldberg J."/>
            <person name="Griggs A."/>
            <person name="Gujja S."/>
            <person name="Heilman E."/>
            <person name="Heiman D."/>
            <person name="Howarth C."/>
            <person name="Larson L."/>
            <person name="Lui A."/>
            <person name="MacDonald P.J.P."/>
            <person name="Mehta T."/>
            <person name="Montmayeur A."/>
            <person name="Murphy C."/>
            <person name="Neiman D."/>
            <person name="Pearson M."/>
            <person name="Priest M."/>
            <person name="Roberts A."/>
            <person name="Saif S."/>
            <person name="Shea T."/>
            <person name="Shenoy N."/>
            <person name="Sisk P."/>
            <person name="Stolte C."/>
            <person name="Sykes S."/>
            <person name="White J."/>
            <person name="Yandava C."/>
            <person name="Nusbaum C."/>
            <person name="Birren B."/>
        </authorList>
    </citation>
    <scope>NUCLEOTIDE SEQUENCE [LARGE SCALE GENOMIC DNA]</scope>
    <source>
        <strain evidence="5 6">29_1</strain>
    </source>
</reference>